<gene>
    <name evidence="1" type="ORF">PoB_007533200</name>
</gene>
<evidence type="ECO:0000313" key="1">
    <source>
        <dbReference type="EMBL" id="GFO48827.1"/>
    </source>
</evidence>
<evidence type="ECO:0000313" key="2">
    <source>
        <dbReference type="Proteomes" id="UP000735302"/>
    </source>
</evidence>
<dbReference type="EMBL" id="BLXT01008455">
    <property type="protein sequence ID" value="GFO48827.1"/>
    <property type="molecule type" value="Genomic_DNA"/>
</dbReference>
<sequence length="101" mass="11725">MQKDVETLGDYTRCRRTWRHEEIIQDAGMQKDVETLGDYTRCRRTWRQKEIIQDAGMQKDVETQGHFSECETQGHYTGELNGTTAAEAQGSVMWIKVKTLI</sequence>
<comment type="caution">
    <text evidence="1">The sequence shown here is derived from an EMBL/GenBank/DDBJ whole genome shotgun (WGS) entry which is preliminary data.</text>
</comment>
<proteinExistence type="predicted"/>
<name>A0AAV4DWY8_9GAST</name>
<reference evidence="1 2" key="1">
    <citation type="journal article" date="2021" name="Elife">
        <title>Chloroplast acquisition without the gene transfer in kleptoplastic sea slugs, Plakobranchus ocellatus.</title>
        <authorList>
            <person name="Maeda T."/>
            <person name="Takahashi S."/>
            <person name="Yoshida T."/>
            <person name="Shimamura S."/>
            <person name="Takaki Y."/>
            <person name="Nagai Y."/>
            <person name="Toyoda A."/>
            <person name="Suzuki Y."/>
            <person name="Arimoto A."/>
            <person name="Ishii H."/>
            <person name="Satoh N."/>
            <person name="Nishiyama T."/>
            <person name="Hasebe M."/>
            <person name="Maruyama T."/>
            <person name="Minagawa J."/>
            <person name="Obokata J."/>
            <person name="Shigenobu S."/>
        </authorList>
    </citation>
    <scope>NUCLEOTIDE SEQUENCE [LARGE SCALE GENOMIC DNA]</scope>
</reference>
<accession>A0AAV4DWY8</accession>
<organism evidence="1 2">
    <name type="scientific">Plakobranchus ocellatus</name>
    <dbReference type="NCBI Taxonomy" id="259542"/>
    <lineage>
        <taxon>Eukaryota</taxon>
        <taxon>Metazoa</taxon>
        <taxon>Spiralia</taxon>
        <taxon>Lophotrochozoa</taxon>
        <taxon>Mollusca</taxon>
        <taxon>Gastropoda</taxon>
        <taxon>Heterobranchia</taxon>
        <taxon>Euthyneura</taxon>
        <taxon>Panpulmonata</taxon>
        <taxon>Sacoglossa</taxon>
        <taxon>Placobranchoidea</taxon>
        <taxon>Plakobranchidae</taxon>
        <taxon>Plakobranchus</taxon>
    </lineage>
</organism>
<dbReference type="Proteomes" id="UP000735302">
    <property type="component" value="Unassembled WGS sequence"/>
</dbReference>
<dbReference type="AlphaFoldDB" id="A0AAV4DWY8"/>
<protein>
    <submittedName>
        <fullName evidence="1">Uncharacterized protein</fullName>
    </submittedName>
</protein>
<keyword evidence="2" id="KW-1185">Reference proteome</keyword>